<evidence type="ECO:0000313" key="1">
    <source>
        <dbReference type="EMBL" id="KAK7308419.1"/>
    </source>
</evidence>
<keyword evidence="2" id="KW-1185">Reference proteome</keyword>
<evidence type="ECO:0008006" key="3">
    <source>
        <dbReference type="Google" id="ProtNLM"/>
    </source>
</evidence>
<comment type="caution">
    <text evidence="1">The sequence shown here is derived from an EMBL/GenBank/DDBJ whole genome shotgun (WGS) entry which is preliminary data.</text>
</comment>
<protein>
    <recommendedName>
        <fullName evidence="3">DUF4283 domain-containing protein</fullName>
    </recommendedName>
</protein>
<name>A0AAN9PSC4_CANGL</name>
<dbReference type="EMBL" id="JAYMYQ010000010">
    <property type="protein sequence ID" value="KAK7308419.1"/>
    <property type="molecule type" value="Genomic_DNA"/>
</dbReference>
<evidence type="ECO:0000313" key="2">
    <source>
        <dbReference type="Proteomes" id="UP001367508"/>
    </source>
</evidence>
<sequence>MEQEVAEPIDRDGKWYEEDLEQEMGRNSLNNALTSLPWFITGDKGVRKVSVWIRIPDLAMELFNLRFLWRVGSKITKLFQEDLCAWKLESNDLYTITSSLQVFVNQRNLKLKPLIESIWKCPKSYRIRFLHLKIALDGLMTNKVPRTRKLTIDAKCEGYFE</sequence>
<dbReference type="Proteomes" id="UP001367508">
    <property type="component" value="Unassembled WGS sequence"/>
</dbReference>
<reference evidence="1 2" key="1">
    <citation type="submission" date="2024-01" db="EMBL/GenBank/DDBJ databases">
        <title>The genomes of 5 underutilized Papilionoideae crops provide insights into root nodulation and disease resistanc.</title>
        <authorList>
            <person name="Jiang F."/>
        </authorList>
    </citation>
    <scope>NUCLEOTIDE SEQUENCE [LARGE SCALE GENOMIC DNA]</scope>
    <source>
        <strain evidence="1">LVBAO_FW01</strain>
        <tissue evidence="1">Leaves</tissue>
    </source>
</reference>
<accession>A0AAN9PSC4</accession>
<proteinExistence type="predicted"/>
<gene>
    <name evidence="1" type="ORF">VNO77_42024</name>
</gene>
<dbReference type="AlphaFoldDB" id="A0AAN9PSC4"/>
<organism evidence="1 2">
    <name type="scientific">Canavalia gladiata</name>
    <name type="common">Sword bean</name>
    <name type="synonym">Dolichos gladiatus</name>
    <dbReference type="NCBI Taxonomy" id="3824"/>
    <lineage>
        <taxon>Eukaryota</taxon>
        <taxon>Viridiplantae</taxon>
        <taxon>Streptophyta</taxon>
        <taxon>Embryophyta</taxon>
        <taxon>Tracheophyta</taxon>
        <taxon>Spermatophyta</taxon>
        <taxon>Magnoliopsida</taxon>
        <taxon>eudicotyledons</taxon>
        <taxon>Gunneridae</taxon>
        <taxon>Pentapetalae</taxon>
        <taxon>rosids</taxon>
        <taxon>fabids</taxon>
        <taxon>Fabales</taxon>
        <taxon>Fabaceae</taxon>
        <taxon>Papilionoideae</taxon>
        <taxon>50 kb inversion clade</taxon>
        <taxon>NPAAA clade</taxon>
        <taxon>indigoferoid/millettioid clade</taxon>
        <taxon>Phaseoleae</taxon>
        <taxon>Canavalia</taxon>
    </lineage>
</organism>